<evidence type="ECO:0000313" key="2">
    <source>
        <dbReference type="Proteomes" id="UP000079169"/>
    </source>
</evidence>
<organism evidence="2 3">
    <name type="scientific">Diaphorina citri</name>
    <name type="common">Asian citrus psyllid</name>
    <dbReference type="NCBI Taxonomy" id="121845"/>
    <lineage>
        <taxon>Eukaryota</taxon>
        <taxon>Metazoa</taxon>
        <taxon>Ecdysozoa</taxon>
        <taxon>Arthropoda</taxon>
        <taxon>Hexapoda</taxon>
        <taxon>Insecta</taxon>
        <taxon>Pterygota</taxon>
        <taxon>Neoptera</taxon>
        <taxon>Paraneoptera</taxon>
        <taxon>Hemiptera</taxon>
        <taxon>Sternorrhyncha</taxon>
        <taxon>Psylloidea</taxon>
        <taxon>Psyllidae</taxon>
        <taxon>Diaphorininae</taxon>
        <taxon>Diaphorina</taxon>
    </lineage>
</organism>
<name>A0A3Q0JJB2_DIACI</name>
<sequence length="107" mass="11495">MCLPGLLTLLLVLSGSQIRGTRPQLYPCPFNSMCSCKSSDVSCISVPFAKFPNLAAGGGGAGERINHADVIMSGLQVIENEAFTDVHIDSLRLMTNQIATIQHRAFM</sequence>
<dbReference type="Proteomes" id="UP000079169">
    <property type="component" value="Unplaced"/>
</dbReference>
<keyword evidence="1" id="KW-0732">Signal</keyword>
<dbReference type="PaxDb" id="121845-A0A3Q0JJB2"/>
<accession>A0A3Q0JJB2</accession>
<dbReference type="RefSeq" id="XP_026688464.1">
    <property type="nucleotide sequence ID" value="XM_026832663.1"/>
</dbReference>
<dbReference type="GeneID" id="113472867"/>
<gene>
    <name evidence="3" type="primary">LOC113472867</name>
</gene>
<reference evidence="3" key="1">
    <citation type="submission" date="2025-08" db="UniProtKB">
        <authorList>
            <consortium name="RefSeq"/>
        </authorList>
    </citation>
    <scope>IDENTIFICATION</scope>
</reference>
<dbReference type="STRING" id="121845.A0A3Q0JJB2"/>
<keyword evidence="2" id="KW-1185">Reference proteome</keyword>
<proteinExistence type="predicted"/>
<feature type="chain" id="PRO_5018056810" evidence="1">
    <location>
        <begin position="24"/>
        <end position="107"/>
    </location>
</feature>
<dbReference type="AlphaFoldDB" id="A0A3Q0JJB2"/>
<protein>
    <submittedName>
        <fullName evidence="3">Uncharacterized protein LOC113472867</fullName>
    </submittedName>
</protein>
<feature type="signal peptide" evidence="1">
    <location>
        <begin position="1"/>
        <end position="23"/>
    </location>
</feature>
<dbReference type="KEGG" id="dci:113472867"/>
<evidence type="ECO:0000313" key="3">
    <source>
        <dbReference type="RefSeq" id="XP_026688464.1"/>
    </source>
</evidence>
<evidence type="ECO:0000256" key="1">
    <source>
        <dbReference type="SAM" id="SignalP"/>
    </source>
</evidence>